<accession>A0ABS5VQA2</accession>
<evidence type="ECO:0008006" key="3">
    <source>
        <dbReference type="Google" id="ProtNLM"/>
    </source>
</evidence>
<protein>
    <recommendedName>
        <fullName evidence="3">Oxidase</fullName>
    </recommendedName>
</protein>
<organism evidence="1 2">
    <name type="scientific">Chryseosolibacter indicus</name>
    <dbReference type="NCBI Taxonomy" id="2782351"/>
    <lineage>
        <taxon>Bacteria</taxon>
        <taxon>Pseudomonadati</taxon>
        <taxon>Bacteroidota</taxon>
        <taxon>Cytophagia</taxon>
        <taxon>Cytophagales</taxon>
        <taxon>Chryseotaleaceae</taxon>
        <taxon>Chryseosolibacter</taxon>
    </lineage>
</organism>
<proteinExistence type="predicted"/>
<dbReference type="RefSeq" id="WP_254152934.1">
    <property type="nucleotide sequence ID" value="NZ_JAHESD010000010.1"/>
</dbReference>
<dbReference type="Proteomes" id="UP000772618">
    <property type="component" value="Unassembled WGS sequence"/>
</dbReference>
<reference evidence="1 2" key="1">
    <citation type="submission" date="2021-05" db="EMBL/GenBank/DDBJ databases">
        <title>A Polyphasic approach of four new species of the genus Ohtaekwangia: Ohtaekwangia histidinii sp. nov., Ohtaekwangia cretensis sp. nov., Ohtaekwangia indiensis sp. nov., Ohtaekwangia reichenbachii sp. nov. from diverse environment.</title>
        <authorList>
            <person name="Octaviana S."/>
        </authorList>
    </citation>
    <scope>NUCLEOTIDE SEQUENCE [LARGE SCALE GENOMIC DNA]</scope>
    <source>
        <strain evidence="1 2">PWU20</strain>
    </source>
</reference>
<evidence type="ECO:0000313" key="2">
    <source>
        <dbReference type="Proteomes" id="UP000772618"/>
    </source>
</evidence>
<comment type="caution">
    <text evidence="1">The sequence shown here is derived from an EMBL/GenBank/DDBJ whole genome shotgun (WGS) entry which is preliminary data.</text>
</comment>
<evidence type="ECO:0000313" key="1">
    <source>
        <dbReference type="EMBL" id="MBT1702964.1"/>
    </source>
</evidence>
<sequence>MKDFLLDFENKRLFENGDIRTGESDNQNKHLLIVSEKASFKEFPATCVGAANYLESEDVSGLLREVRSQFTADGMTVNKVLIEDGKLKVDADY</sequence>
<keyword evidence="2" id="KW-1185">Reference proteome</keyword>
<gene>
    <name evidence="1" type="ORF">KK060_06715</name>
</gene>
<name>A0ABS5VQA2_9BACT</name>
<dbReference type="EMBL" id="JAHESD010000010">
    <property type="protein sequence ID" value="MBT1702964.1"/>
    <property type="molecule type" value="Genomic_DNA"/>
</dbReference>